<protein>
    <submittedName>
        <fullName evidence="2">Uncharacterized protein</fullName>
    </submittedName>
</protein>
<reference evidence="2" key="1">
    <citation type="submission" date="2023-10" db="EMBL/GenBank/DDBJ databases">
        <authorList>
            <person name="Chen Y."/>
            <person name="Shah S."/>
            <person name="Dougan E. K."/>
            <person name="Thang M."/>
            <person name="Chan C."/>
        </authorList>
    </citation>
    <scope>NUCLEOTIDE SEQUENCE [LARGE SCALE GENOMIC DNA]</scope>
</reference>
<proteinExistence type="predicted"/>
<feature type="compositionally biased region" description="Low complexity" evidence="1">
    <location>
        <begin position="90"/>
        <end position="102"/>
    </location>
</feature>
<feature type="non-terminal residue" evidence="2">
    <location>
        <position position="1"/>
    </location>
</feature>
<evidence type="ECO:0000256" key="1">
    <source>
        <dbReference type="SAM" id="MobiDB-lite"/>
    </source>
</evidence>
<feature type="compositionally biased region" description="Low complexity" evidence="1">
    <location>
        <begin position="29"/>
        <end position="46"/>
    </location>
</feature>
<name>A0ABN9VCW2_9DINO</name>
<accession>A0ABN9VCW2</accession>
<evidence type="ECO:0000313" key="3">
    <source>
        <dbReference type="Proteomes" id="UP001189429"/>
    </source>
</evidence>
<organism evidence="2 3">
    <name type="scientific">Prorocentrum cordatum</name>
    <dbReference type="NCBI Taxonomy" id="2364126"/>
    <lineage>
        <taxon>Eukaryota</taxon>
        <taxon>Sar</taxon>
        <taxon>Alveolata</taxon>
        <taxon>Dinophyceae</taxon>
        <taxon>Prorocentrales</taxon>
        <taxon>Prorocentraceae</taxon>
        <taxon>Prorocentrum</taxon>
    </lineage>
</organism>
<feature type="region of interest" description="Disordered" evidence="1">
    <location>
        <begin position="1"/>
        <end position="110"/>
    </location>
</feature>
<keyword evidence="3" id="KW-1185">Reference proteome</keyword>
<evidence type="ECO:0000313" key="2">
    <source>
        <dbReference type="EMBL" id="CAK0870932.1"/>
    </source>
</evidence>
<dbReference type="Proteomes" id="UP001189429">
    <property type="component" value="Unassembled WGS sequence"/>
</dbReference>
<feature type="compositionally biased region" description="Low complexity" evidence="1">
    <location>
        <begin position="1"/>
        <end position="12"/>
    </location>
</feature>
<gene>
    <name evidence="2" type="ORF">PCOR1329_LOCUS56907</name>
</gene>
<feature type="compositionally biased region" description="Basic residues" evidence="1">
    <location>
        <begin position="77"/>
        <end position="89"/>
    </location>
</feature>
<dbReference type="EMBL" id="CAUYUJ010017017">
    <property type="protein sequence ID" value="CAK0870932.1"/>
    <property type="molecule type" value="Genomic_DNA"/>
</dbReference>
<sequence>RVRAAGAAPAGRRGTRRGAGGPQEDRRPAAAADRLPDRPAQAGAAAAEDHARGACPRCSTRGSERPTRSPGSSRSSGRYRGRRGPRPTRRSSAAVEPVAGPVAPHPGGGV</sequence>
<feature type="non-terminal residue" evidence="2">
    <location>
        <position position="110"/>
    </location>
</feature>
<comment type="caution">
    <text evidence="2">The sequence shown here is derived from an EMBL/GenBank/DDBJ whole genome shotgun (WGS) entry which is preliminary data.</text>
</comment>